<evidence type="ECO:0000313" key="10">
    <source>
        <dbReference type="Proteomes" id="UP000234545"/>
    </source>
</evidence>
<evidence type="ECO:0000313" key="9">
    <source>
        <dbReference type="EMBL" id="PKY65599.1"/>
    </source>
</evidence>
<dbReference type="Proteomes" id="UP000234545">
    <property type="component" value="Unassembled WGS sequence"/>
</dbReference>
<dbReference type="EMBL" id="PKKJ01000021">
    <property type="protein sequence ID" value="PKY65599.1"/>
    <property type="molecule type" value="Genomic_DNA"/>
</dbReference>
<evidence type="ECO:0000256" key="3">
    <source>
        <dbReference type="ARBA" id="ARBA00022692"/>
    </source>
</evidence>
<accession>A0A2I1I3A9</accession>
<dbReference type="InterPro" id="IPR018076">
    <property type="entry name" value="T2SS_GspF_dom"/>
</dbReference>
<evidence type="ECO:0000256" key="1">
    <source>
        <dbReference type="ARBA" id="ARBA00004651"/>
    </source>
</evidence>
<comment type="caution">
    <text evidence="9">The sequence shown here is derived from an EMBL/GenBank/DDBJ whole genome shotgun (WGS) entry which is preliminary data.</text>
</comment>
<comment type="subcellular location">
    <subcellularLocation>
        <location evidence="1">Cell membrane</location>
        <topology evidence="1">Multi-pass membrane protein</topology>
    </subcellularLocation>
</comment>
<evidence type="ECO:0000256" key="2">
    <source>
        <dbReference type="ARBA" id="ARBA00022475"/>
    </source>
</evidence>
<keyword evidence="4 7" id="KW-1133">Transmembrane helix</keyword>
<feature type="transmembrane region" description="Helical" evidence="7">
    <location>
        <begin position="239"/>
        <end position="262"/>
    </location>
</feature>
<reference evidence="9 10" key="1">
    <citation type="submission" date="2017-12" db="EMBL/GenBank/DDBJ databases">
        <title>Phylogenetic diversity of female urinary microbiome.</title>
        <authorList>
            <person name="Thomas-White K."/>
            <person name="Wolfe A.J."/>
        </authorList>
    </citation>
    <scope>NUCLEOTIDE SEQUENCE [LARGE SCALE GENOMIC DNA]</scope>
    <source>
        <strain evidence="9 10">UMB0250</strain>
    </source>
</reference>
<dbReference type="GO" id="GO:0005886">
    <property type="term" value="C:plasma membrane"/>
    <property type="evidence" value="ECO:0007669"/>
    <property type="project" value="UniProtKB-SubCell"/>
</dbReference>
<feature type="transmembrane region" description="Helical" evidence="7">
    <location>
        <begin position="216"/>
        <end position="233"/>
    </location>
</feature>
<proteinExistence type="predicted"/>
<evidence type="ECO:0000256" key="5">
    <source>
        <dbReference type="ARBA" id="ARBA00023136"/>
    </source>
</evidence>
<protein>
    <recommendedName>
        <fullName evidence="8">Type II secretion system protein GspF domain-containing protein</fullName>
    </recommendedName>
</protein>
<organism evidence="9 10">
    <name type="scientific">Schaalia turicensis</name>
    <dbReference type="NCBI Taxonomy" id="131111"/>
    <lineage>
        <taxon>Bacteria</taxon>
        <taxon>Bacillati</taxon>
        <taxon>Actinomycetota</taxon>
        <taxon>Actinomycetes</taxon>
        <taxon>Actinomycetales</taxon>
        <taxon>Actinomycetaceae</taxon>
        <taxon>Schaalia</taxon>
    </lineage>
</organism>
<dbReference type="AlphaFoldDB" id="A0A2I1I3A9"/>
<keyword evidence="2" id="KW-1003">Cell membrane</keyword>
<feature type="region of interest" description="Disordered" evidence="6">
    <location>
        <begin position="40"/>
        <end position="72"/>
    </location>
</feature>
<dbReference type="PANTHER" id="PTHR35007">
    <property type="entry name" value="INTEGRAL MEMBRANE PROTEIN-RELATED"/>
    <property type="match status" value="1"/>
</dbReference>
<dbReference type="RefSeq" id="WP_101628749.1">
    <property type="nucleotide sequence ID" value="NZ_PKKJ01000021.1"/>
</dbReference>
<dbReference type="Pfam" id="PF00482">
    <property type="entry name" value="T2SSF"/>
    <property type="match status" value="1"/>
</dbReference>
<keyword evidence="3 7" id="KW-0812">Transmembrane</keyword>
<evidence type="ECO:0000256" key="6">
    <source>
        <dbReference type="SAM" id="MobiDB-lite"/>
    </source>
</evidence>
<keyword evidence="5 7" id="KW-0472">Membrane</keyword>
<feature type="domain" description="Type II secretion system protein GspF" evidence="8">
    <location>
        <begin position="285"/>
        <end position="398"/>
    </location>
</feature>
<dbReference type="PANTHER" id="PTHR35007:SF3">
    <property type="entry name" value="POSSIBLE CONSERVED ALANINE RICH MEMBRANE PROTEIN"/>
    <property type="match status" value="1"/>
</dbReference>
<dbReference type="OrthoDB" id="3267562at2"/>
<evidence type="ECO:0000256" key="4">
    <source>
        <dbReference type="ARBA" id="ARBA00022989"/>
    </source>
</evidence>
<evidence type="ECO:0000256" key="7">
    <source>
        <dbReference type="SAM" id="Phobius"/>
    </source>
</evidence>
<evidence type="ECO:0000259" key="8">
    <source>
        <dbReference type="Pfam" id="PF00482"/>
    </source>
</evidence>
<name>A0A2I1I3A9_9ACTO</name>
<gene>
    <name evidence="9" type="ORF">CYJ25_08690</name>
</gene>
<sequence>MISLVACCVAVTTWILLEYAQVRHEKNLVKAWGKTVGIKKSSHDRDNAGRPSISSVPGSSARRHRTPPWRSPFTQLDGARLALLVADVAGRLRGGAPTGVAWETSWKRFIPDVAFAGIDEVGTPLVLMDIIGLKSVGHRIPRSLKEASLERWIRSVQGSGVIHASKALDSACRLSGATGAPLAHILDAVADGLEDAEAVEEARRIASEGSRMSTRILLAMPLMGVIAAQALGAEPLKQFVSGGIGTVLAIVGFTCMVSAYFLSRYLMGRARGKEEAIDPALACDLARAVLESGAAIPSVIESLGEATRDNQLARIGRELRLGVSWERAWEEKATDQLALALHSAWVDGIAPDDLLSRTARQIRARRLAEARIRAEALGVTLVVPLGSLLLPAFLTLGLGPIVVHLIMGDGIIGLG</sequence>
<feature type="transmembrane region" description="Helical" evidence="7">
    <location>
        <begin position="376"/>
        <end position="407"/>
    </location>
</feature>